<dbReference type="GO" id="GO:0044611">
    <property type="term" value="C:nuclear pore inner ring"/>
    <property type="evidence" value="ECO:0007669"/>
    <property type="project" value="TreeGrafter"/>
</dbReference>
<evidence type="ECO:0000313" key="11">
    <source>
        <dbReference type="Proteomes" id="UP000242877"/>
    </source>
</evidence>
<dbReference type="OrthoDB" id="102511at2759"/>
<evidence type="ECO:0000256" key="4">
    <source>
        <dbReference type="ARBA" id="ARBA00022927"/>
    </source>
</evidence>
<dbReference type="Gene3D" id="1.25.10.70">
    <property type="match status" value="2"/>
</dbReference>
<dbReference type="GO" id="GO:0051028">
    <property type="term" value="P:mRNA transport"/>
    <property type="evidence" value="ECO:0007669"/>
    <property type="project" value="UniProtKB-KW"/>
</dbReference>
<evidence type="ECO:0000256" key="7">
    <source>
        <dbReference type="ARBA" id="ARBA00023242"/>
    </source>
</evidence>
<dbReference type="InterPro" id="IPR044840">
    <property type="entry name" value="Nup188"/>
</dbReference>
<evidence type="ECO:0000259" key="8">
    <source>
        <dbReference type="Pfam" id="PF18378"/>
    </source>
</evidence>
<dbReference type="Pfam" id="PF18378">
    <property type="entry name" value="Nup188_C"/>
    <property type="match status" value="2"/>
</dbReference>
<evidence type="ECO:0000259" key="9">
    <source>
        <dbReference type="Pfam" id="PF21093"/>
    </source>
</evidence>
<comment type="caution">
    <text evidence="10">The sequence shown here is derived from an EMBL/GenBank/DDBJ whole genome shotgun (WGS) entry which is preliminary data.</text>
</comment>
<keyword evidence="11" id="KW-1185">Reference proteome</keyword>
<keyword evidence="6" id="KW-0906">Nuclear pore complex</keyword>
<dbReference type="VEuPathDB" id="FungiDB:AAP_00020"/>
<dbReference type="PANTHER" id="PTHR31431:SF1">
    <property type="entry name" value="NUCLEOPORIN NUP188"/>
    <property type="match status" value="1"/>
</dbReference>
<organism evidence="10 11">
    <name type="scientific">Ascosphaera apis ARSEF 7405</name>
    <dbReference type="NCBI Taxonomy" id="392613"/>
    <lineage>
        <taxon>Eukaryota</taxon>
        <taxon>Fungi</taxon>
        <taxon>Dikarya</taxon>
        <taxon>Ascomycota</taxon>
        <taxon>Pezizomycotina</taxon>
        <taxon>Eurotiomycetes</taxon>
        <taxon>Eurotiomycetidae</taxon>
        <taxon>Onygenales</taxon>
        <taxon>Ascosphaeraceae</taxon>
        <taxon>Ascosphaera</taxon>
    </lineage>
</organism>
<comment type="subcellular location">
    <subcellularLocation>
        <location evidence="1">Nucleus</location>
        <location evidence="1">Nuclear pore complex</location>
    </subcellularLocation>
</comment>
<proteinExistence type="predicted"/>
<keyword evidence="2" id="KW-0813">Transport</keyword>
<protein>
    <submittedName>
        <fullName evidence="10">Nucleoporin</fullName>
    </submittedName>
</protein>
<keyword evidence="7" id="KW-0539">Nucleus</keyword>
<accession>A0A168DHV7</accession>
<evidence type="ECO:0000256" key="1">
    <source>
        <dbReference type="ARBA" id="ARBA00004567"/>
    </source>
</evidence>
<keyword evidence="5" id="KW-0811">Translocation</keyword>
<evidence type="ECO:0000256" key="3">
    <source>
        <dbReference type="ARBA" id="ARBA00022816"/>
    </source>
</evidence>
<dbReference type="Proteomes" id="UP000242877">
    <property type="component" value="Unassembled WGS sequence"/>
</dbReference>
<dbReference type="GO" id="GO:0006606">
    <property type="term" value="P:protein import into nucleus"/>
    <property type="evidence" value="ECO:0007669"/>
    <property type="project" value="TreeGrafter"/>
</dbReference>
<dbReference type="PANTHER" id="PTHR31431">
    <property type="entry name" value="NUCLEOPORIN NUP188 HOMOLOG"/>
    <property type="match status" value="1"/>
</dbReference>
<evidence type="ECO:0000256" key="6">
    <source>
        <dbReference type="ARBA" id="ARBA00023132"/>
    </source>
</evidence>
<evidence type="ECO:0000256" key="2">
    <source>
        <dbReference type="ARBA" id="ARBA00022448"/>
    </source>
</evidence>
<gene>
    <name evidence="10" type="ORF">AAP_00020</name>
</gene>
<keyword evidence="3" id="KW-0509">mRNA transport</keyword>
<dbReference type="InterPro" id="IPR048883">
    <property type="entry name" value="Nup188_N-subdom_III"/>
</dbReference>
<dbReference type="EMBL" id="AZGZ01000001">
    <property type="protein sequence ID" value="KZZ97759.1"/>
    <property type="molecule type" value="Genomic_DNA"/>
</dbReference>
<dbReference type="GO" id="GO:0017056">
    <property type="term" value="F:structural constituent of nuclear pore"/>
    <property type="evidence" value="ECO:0007669"/>
    <property type="project" value="InterPro"/>
</dbReference>
<name>A0A168DHV7_9EURO</name>
<dbReference type="Pfam" id="PF21093">
    <property type="entry name" value="Nup188_N-subdom_III"/>
    <property type="match status" value="1"/>
</dbReference>
<feature type="domain" description="Nuclear pore protein Nup188 C-terminal" evidence="8">
    <location>
        <begin position="1456"/>
        <end position="1562"/>
    </location>
</feature>
<reference evidence="10 11" key="1">
    <citation type="journal article" date="2016" name="Genome Biol. Evol.">
        <title>Divergent and convergent evolution of fungal pathogenicity.</title>
        <authorList>
            <person name="Shang Y."/>
            <person name="Xiao G."/>
            <person name="Zheng P."/>
            <person name="Cen K."/>
            <person name="Zhan S."/>
            <person name="Wang C."/>
        </authorList>
    </citation>
    <scope>NUCLEOTIDE SEQUENCE [LARGE SCALE GENOMIC DNA]</scope>
    <source>
        <strain evidence="10 11">ARSEF 7405</strain>
    </source>
</reference>
<evidence type="ECO:0000256" key="5">
    <source>
        <dbReference type="ARBA" id="ARBA00023010"/>
    </source>
</evidence>
<dbReference type="InterPro" id="IPR041634">
    <property type="entry name" value="Nup188_C"/>
</dbReference>
<keyword evidence="4" id="KW-0653">Protein transport</keyword>
<evidence type="ECO:0000313" key="10">
    <source>
        <dbReference type="EMBL" id="KZZ97759.1"/>
    </source>
</evidence>
<feature type="domain" description="Nucleoporin Nup188 N-terminal subdomain III" evidence="9">
    <location>
        <begin position="707"/>
        <end position="1155"/>
    </location>
</feature>
<sequence length="1784" mass="196700">MAPLPGAYFPSLDDCFSGDAQLISWKTVLLQLLNIEEGHAAEGNVIDFLKTSESQQILKNPLRPFSPVSSQTTSDFNAKTASVSADSQKCANVAEIKADALWLSKKCDINELSALRIVIIEWQNRPASQLLSNFSAEEITSLQDAVGIGGATPVTSHAGIANVLRKHRGDLNPRPAGLSEEDNRHLMIWLTYLSERQNILSAARRLLCTALKFVAPGCVRGDPVVIRLPNPTPLESLAQSTYNVNDELREITLEKVISIQDCVDAVAKRMQSLPSGSQFFSDKVDLDIENAWITYHLEELLQIMQIMYLAAQTTHDLVPETTVLAWLRLMRDYNYLEGLCPATTQQVVLCSPIRALVVLVTCSILKSTLVDAGFSTIPVDETLDIPDIWKTKTPFFLSRDAVEIHQIMSEAAAAGIKSAAPAILSWTGTLSTTFEYASLASRRRAHAQVTDAIHAFKESESAPASEAATVVGEETTVFENLFERLGNPDLDSGMVQGLLAAALDDCHAAEVMGQTIETLESICGPNGDRLLSCWARVELLMLIKSFAPELDYSPELLSATLIAAAMPDESPRIACRPRGLLATDDSLRTLFVRAARNRFPYEAVNFLKVCRVIVGYGTLGEDGLSFAAQEIVHLNTYTHQIPDGFVGYRTVREEENANYVKLRRPLHLVDAPPPSAAPVDAVASTTTSTFIPARTLGRVVGNVGSPVVTWNHQYNGFSFLGSCLEEAANGNSIDGLIDQNTMAEIIGLFADLLEEASSNKTERGRAVAGAKTILEMASDELRRYGDIVSLVLDIFERNLQDIKHSASSRENLALSTSCVQFITSLLKILPGRVWPFLARSGLLGLNGKGGILAHIVTVVEVSSGEYSFLISAVNLFEALINDALTLSAIRRLNPTVISNAKYTSDFTAAVPPHVMRQILYTNVRVMVEIYNVNTTWTFVDLAQQAQINSVLAECFERILHAVYAIDDRDDLNTKITGVFSTSAQYIVNALKPSQNEGFPLNPILTSLFSALESPITSSCVASLTLRARQTHATLKLSEKLVQVGKYMNAPISPLETQLFKSVPLLIRLYIAIYEYRLPVTRLLSLLVSHASADHSTEPPSLFGSLGSETTCKFLDCLSRFDRPVGDPILRSKIWSFLSEIISSRQQWIAVFLLTGASPRNGLSGANKEKETGPSLRGKAFMTSALDILVDIENGPQTTILSALEFIATAQEHWPWVTPELARKNDFFPKILKYVSSIDLQNPDIYKRCIDIKIAAAVADICSMYIYSAKEARDLDFFKTLRPAISWYSENAIAVNGYNASLHSNLKKNFEMKFSGFNLSDIKKTVLESSSLNEPMFYDTALGTEFFGYEFAWSHSKGNFVEELERANLNLFLVESQKVLLQSFKFLAIEHCASFVRDREIQRSMARVVHQCLVSNSATSFTEEIFASLHQSRADFALALLHRLVEVKTRGSEVFQLLDVAWNTIKARHSSYEGALANDDKTYYTTLIEILYLTLQFHTEGAKRGSPEGVSKRTDISSDLPTVVDIVKVLIVDGFRILTTHLHEQPQDCQPRDFALLNAVFETMSCIPMVAEQLAVDHIFLKLSTCHLIKVLSSPSGCGPFDVVPRLYSIWSGGILPLCLSILFHTNGAAPEIVNFLNQFDAQLNRAGDSLAISKSGLLSSGSDESTSMSERISLSMVSEVAHLALLTQIIRRLKLAGAAIGLDPTTLNDLKWDKAQVKMDVESLLEKRSLLKSRIAPADEKELRMLRRSPTNTDSDCDNELEERIVKELRNALLCLDEGEGLTN</sequence>
<feature type="domain" description="Nuclear pore protein Nup188 C-terminal" evidence="8">
    <location>
        <begin position="1563"/>
        <end position="1776"/>
    </location>
</feature>
<dbReference type="Pfam" id="PF21094">
    <property type="entry name" value="Nup188_SH3-like"/>
    <property type="match status" value="1"/>
</dbReference>
<dbReference type="GO" id="GO:0006405">
    <property type="term" value="P:RNA export from nucleus"/>
    <property type="evidence" value="ECO:0007669"/>
    <property type="project" value="TreeGrafter"/>
</dbReference>